<evidence type="ECO:0000256" key="1">
    <source>
        <dbReference type="ARBA" id="ARBA00004844"/>
    </source>
</evidence>
<dbReference type="InterPro" id="IPR011607">
    <property type="entry name" value="MGS-like_dom"/>
</dbReference>
<dbReference type="UniPathway" id="UPA00074">
    <property type="reaction ID" value="UER00133"/>
</dbReference>
<organism evidence="12 13">
    <name type="scientific">Sedimentisphaera cyanobacteriorum</name>
    <dbReference type="NCBI Taxonomy" id="1940790"/>
    <lineage>
        <taxon>Bacteria</taxon>
        <taxon>Pseudomonadati</taxon>
        <taxon>Planctomycetota</taxon>
        <taxon>Phycisphaerae</taxon>
        <taxon>Sedimentisphaerales</taxon>
        <taxon>Sedimentisphaeraceae</taxon>
        <taxon>Sedimentisphaera</taxon>
    </lineage>
</organism>
<dbReference type="STRING" id="1940790.L21SP3_01425"/>
<comment type="pathway">
    <text evidence="1 10">Purine metabolism; IMP biosynthesis via de novo pathway; IMP from 5-formamido-1-(5-phospho-D-ribosyl)imidazole-4-carboxamide: step 1/1.</text>
</comment>
<gene>
    <name evidence="10 12" type="primary">purH</name>
    <name evidence="12" type="ORF">L21SP3_01425</name>
</gene>
<keyword evidence="6 10" id="KW-0378">Hydrolase</keyword>
<accession>A0A1Q2HQ92</accession>
<dbReference type="PANTHER" id="PTHR11692">
    <property type="entry name" value="BIFUNCTIONAL PURINE BIOSYNTHESIS PROTEIN PURH"/>
    <property type="match status" value="1"/>
</dbReference>
<dbReference type="EC" id="2.1.2.3" evidence="10"/>
<dbReference type="Pfam" id="PF01808">
    <property type="entry name" value="AICARFT_IMPCHas"/>
    <property type="match status" value="1"/>
</dbReference>
<dbReference type="Proteomes" id="UP000188273">
    <property type="component" value="Chromosome"/>
</dbReference>
<name>A0A1Q2HQ92_9BACT</name>
<evidence type="ECO:0000256" key="2">
    <source>
        <dbReference type="ARBA" id="ARBA00004954"/>
    </source>
</evidence>
<evidence type="ECO:0000256" key="7">
    <source>
        <dbReference type="ARBA" id="ARBA00023268"/>
    </source>
</evidence>
<keyword evidence="13" id="KW-1185">Reference proteome</keyword>
<dbReference type="PANTHER" id="PTHR11692:SF0">
    <property type="entry name" value="BIFUNCTIONAL PURINE BIOSYNTHESIS PROTEIN ATIC"/>
    <property type="match status" value="1"/>
</dbReference>
<comment type="similarity">
    <text evidence="3 10">Belongs to the PurH family.</text>
</comment>
<dbReference type="PIRSF" id="PIRSF000414">
    <property type="entry name" value="AICARFT_IMPCHas"/>
    <property type="match status" value="1"/>
</dbReference>
<dbReference type="PROSITE" id="PS51855">
    <property type="entry name" value="MGS"/>
    <property type="match status" value="1"/>
</dbReference>
<evidence type="ECO:0000256" key="3">
    <source>
        <dbReference type="ARBA" id="ARBA00007667"/>
    </source>
</evidence>
<dbReference type="Pfam" id="PF02142">
    <property type="entry name" value="MGS"/>
    <property type="match status" value="1"/>
</dbReference>
<protein>
    <recommendedName>
        <fullName evidence="10">Bifunctional purine biosynthesis protein PurH</fullName>
    </recommendedName>
    <domain>
        <recommendedName>
            <fullName evidence="10">Phosphoribosylaminoimidazolecarboxamide formyltransferase</fullName>
            <ecNumber evidence="10">2.1.2.3</ecNumber>
        </recommendedName>
        <alternativeName>
            <fullName evidence="10">AICAR transformylase</fullName>
        </alternativeName>
    </domain>
    <domain>
        <recommendedName>
            <fullName evidence="10">IMP cyclohydrolase</fullName>
            <ecNumber evidence="10">3.5.4.10</ecNumber>
        </recommendedName>
        <alternativeName>
            <fullName evidence="10">ATIC</fullName>
        </alternativeName>
        <alternativeName>
            <fullName evidence="10">IMP synthase</fullName>
        </alternativeName>
        <alternativeName>
            <fullName evidence="10">Inosinicase</fullName>
        </alternativeName>
    </domain>
</protein>
<dbReference type="OrthoDB" id="9802065at2"/>
<reference evidence="13" key="1">
    <citation type="submission" date="2017-02" db="EMBL/GenBank/DDBJ databases">
        <title>Comparative genomics and description of representatives of a novel lineage of planctomycetes thriving in anoxic sediments.</title>
        <authorList>
            <person name="Spring S."/>
            <person name="Bunk B."/>
            <person name="Sproer C."/>
            <person name="Klenk H.-P."/>
        </authorList>
    </citation>
    <scope>NUCLEOTIDE SEQUENCE [LARGE SCALE GENOMIC DNA]</scope>
    <source>
        <strain evidence="13">L21-RPul-D3</strain>
    </source>
</reference>
<proteinExistence type="inferred from homology"/>
<comment type="pathway">
    <text evidence="2 10">Purine metabolism; IMP biosynthesis via de novo pathway; 5-formamido-1-(5-phospho-D-ribosyl)imidazole-4-carboxamide from 5-amino-1-(5-phospho-D-ribosyl)imidazole-4-carboxamide (10-formyl THF route): step 1/1.</text>
</comment>
<comment type="catalytic activity">
    <reaction evidence="8 10">
        <text>(6R)-10-formyltetrahydrofolate + 5-amino-1-(5-phospho-beta-D-ribosyl)imidazole-4-carboxamide = 5-formamido-1-(5-phospho-D-ribosyl)imidazole-4-carboxamide + (6S)-5,6,7,8-tetrahydrofolate</text>
        <dbReference type="Rhea" id="RHEA:22192"/>
        <dbReference type="ChEBI" id="CHEBI:57453"/>
        <dbReference type="ChEBI" id="CHEBI:58467"/>
        <dbReference type="ChEBI" id="CHEBI:58475"/>
        <dbReference type="ChEBI" id="CHEBI:195366"/>
        <dbReference type="EC" id="2.1.2.3"/>
    </reaction>
</comment>
<dbReference type="GO" id="GO:0003937">
    <property type="term" value="F:IMP cyclohydrolase activity"/>
    <property type="evidence" value="ECO:0007669"/>
    <property type="project" value="UniProtKB-UniRule"/>
</dbReference>
<dbReference type="KEGG" id="pbu:L21SP3_01425"/>
<dbReference type="GO" id="GO:0006189">
    <property type="term" value="P:'de novo' IMP biosynthetic process"/>
    <property type="evidence" value="ECO:0007669"/>
    <property type="project" value="UniProtKB-UniRule"/>
</dbReference>
<evidence type="ECO:0000313" key="13">
    <source>
        <dbReference type="Proteomes" id="UP000188273"/>
    </source>
</evidence>
<evidence type="ECO:0000256" key="9">
    <source>
        <dbReference type="ARBA" id="ARBA00050687"/>
    </source>
</evidence>
<dbReference type="InterPro" id="IPR016193">
    <property type="entry name" value="Cytidine_deaminase-like"/>
</dbReference>
<sequence length="537" mass="58585">MDIKIKTALISVSDKTGVAEFAKELSEMGVRIISTGGTAKKIQQAGVDVVSIDSVTGFPEMMNGRVKTLHPIIHGGLLGLRDNDEHTAAMSEHGIDPIDLVCVNLYPFEKTVAKEDCTLEDAIENIDIGGPSMVRSASKNYKFVTVVTNPSDYGEIISQMKNNSGSTNFQLRERLAREAFSLTAGYDAAISKYLSGRAEERFPKKVSIPVKKVKDLRYGENPHQQAAFYRASDSKEVCVANAEMIEGGEKDISFNNLLDANAAFELVKEFDAPAAVVVKHLNPCGCSFDDNIKEAYRRAYLGDVVSAFGGIIALNRPVDKELAEVIMESYSRFGKENGASGFFAEVIIAPDYDQNALETIRTLKGWGKRVRLLKTGEVSRDNINESEYDVRCITGGLLLQQRDLIGWEPELITCPTKLKPTDAQMEDLKMAWICAKHVKSNTITLVNGRKLVGCGAGQMNRVESGLIAFKNAGKQAQGAALGSDAFFPFPDNVENAAQAGVKCIVQPGGSKKDDEVIAKADELGIAMIFTGKRHFRH</sequence>
<dbReference type="NCBIfam" id="TIGR00355">
    <property type="entry name" value="purH"/>
    <property type="match status" value="1"/>
</dbReference>
<evidence type="ECO:0000256" key="8">
    <source>
        <dbReference type="ARBA" id="ARBA00050488"/>
    </source>
</evidence>
<dbReference type="AlphaFoldDB" id="A0A1Q2HQ92"/>
<dbReference type="InterPro" id="IPR002695">
    <property type="entry name" value="PurH-like"/>
</dbReference>
<comment type="domain">
    <text evidence="10">The IMP cyclohydrolase activity resides in the N-terminal region.</text>
</comment>
<dbReference type="NCBIfam" id="NF002049">
    <property type="entry name" value="PRK00881.1"/>
    <property type="match status" value="1"/>
</dbReference>
<dbReference type="Gene3D" id="3.40.140.20">
    <property type="match status" value="2"/>
</dbReference>
<evidence type="ECO:0000313" key="12">
    <source>
        <dbReference type="EMBL" id="AQQ09617.1"/>
    </source>
</evidence>
<keyword evidence="4 10" id="KW-0808">Transferase</keyword>
<evidence type="ECO:0000256" key="5">
    <source>
        <dbReference type="ARBA" id="ARBA00022755"/>
    </source>
</evidence>
<dbReference type="Gene3D" id="3.40.50.1380">
    <property type="entry name" value="Methylglyoxal synthase-like domain"/>
    <property type="match status" value="1"/>
</dbReference>
<evidence type="ECO:0000256" key="10">
    <source>
        <dbReference type="HAMAP-Rule" id="MF_00139"/>
    </source>
</evidence>
<dbReference type="SMART" id="SM00798">
    <property type="entry name" value="AICARFT_IMPCHas"/>
    <property type="match status" value="1"/>
</dbReference>
<dbReference type="HAMAP" id="MF_00139">
    <property type="entry name" value="PurH"/>
    <property type="match status" value="1"/>
</dbReference>
<comment type="catalytic activity">
    <reaction evidence="9 10">
        <text>IMP + H2O = 5-formamido-1-(5-phospho-D-ribosyl)imidazole-4-carboxamide</text>
        <dbReference type="Rhea" id="RHEA:18445"/>
        <dbReference type="ChEBI" id="CHEBI:15377"/>
        <dbReference type="ChEBI" id="CHEBI:58053"/>
        <dbReference type="ChEBI" id="CHEBI:58467"/>
        <dbReference type="EC" id="3.5.4.10"/>
    </reaction>
</comment>
<evidence type="ECO:0000256" key="6">
    <source>
        <dbReference type="ARBA" id="ARBA00022801"/>
    </source>
</evidence>
<evidence type="ECO:0000256" key="4">
    <source>
        <dbReference type="ARBA" id="ARBA00022679"/>
    </source>
</evidence>
<dbReference type="EC" id="3.5.4.10" evidence="10"/>
<keyword evidence="7 10" id="KW-0511">Multifunctional enzyme</keyword>
<keyword evidence="5 10" id="KW-0658">Purine biosynthesis</keyword>
<dbReference type="RefSeq" id="WP_077540197.1">
    <property type="nucleotide sequence ID" value="NZ_CP019633.1"/>
</dbReference>
<dbReference type="SUPFAM" id="SSF53927">
    <property type="entry name" value="Cytidine deaminase-like"/>
    <property type="match status" value="1"/>
</dbReference>
<dbReference type="FunFam" id="3.40.50.1380:FF:000001">
    <property type="entry name" value="Bifunctional purine biosynthesis protein PurH"/>
    <property type="match status" value="1"/>
</dbReference>
<dbReference type="EMBL" id="CP019633">
    <property type="protein sequence ID" value="AQQ09617.1"/>
    <property type="molecule type" value="Genomic_DNA"/>
</dbReference>
<dbReference type="FunFam" id="3.40.140.20:FF:000001">
    <property type="entry name" value="Bifunctional purine biosynthesis protein PurH"/>
    <property type="match status" value="1"/>
</dbReference>
<dbReference type="InterPro" id="IPR036914">
    <property type="entry name" value="MGS-like_dom_sf"/>
</dbReference>
<feature type="domain" description="MGS-like" evidence="11">
    <location>
        <begin position="1"/>
        <end position="148"/>
    </location>
</feature>
<dbReference type="GO" id="GO:0005829">
    <property type="term" value="C:cytosol"/>
    <property type="evidence" value="ECO:0007669"/>
    <property type="project" value="TreeGrafter"/>
</dbReference>
<dbReference type="SUPFAM" id="SSF52335">
    <property type="entry name" value="Methylglyoxal synthase-like"/>
    <property type="match status" value="1"/>
</dbReference>
<dbReference type="SMART" id="SM00851">
    <property type="entry name" value="MGS"/>
    <property type="match status" value="1"/>
</dbReference>
<dbReference type="GO" id="GO:0004643">
    <property type="term" value="F:phosphoribosylaminoimidazolecarboxamide formyltransferase activity"/>
    <property type="evidence" value="ECO:0007669"/>
    <property type="project" value="UniProtKB-UniRule"/>
</dbReference>
<dbReference type="CDD" id="cd01421">
    <property type="entry name" value="IMPCH"/>
    <property type="match status" value="1"/>
</dbReference>
<evidence type="ECO:0000259" key="11">
    <source>
        <dbReference type="PROSITE" id="PS51855"/>
    </source>
</evidence>
<dbReference type="InterPro" id="IPR024051">
    <property type="entry name" value="AICAR_Tfase_dup_dom_sf"/>
</dbReference>